<dbReference type="CDD" id="cd17515">
    <property type="entry name" value="RMtype1_S_MjaORF132P_Sau1132ORF3780P-TRD1-CR1_like"/>
    <property type="match status" value="1"/>
</dbReference>
<gene>
    <name evidence="6" type="ORF">MITSMUL_04084</name>
</gene>
<dbReference type="AlphaFoldDB" id="C9KLK0"/>
<name>C9KLK0_9FIRM</name>
<reference evidence="6" key="1">
    <citation type="submission" date="2009-09" db="EMBL/GenBank/DDBJ databases">
        <authorList>
            <person name="Weinstock G."/>
            <person name="Sodergren E."/>
            <person name="Clifton S."/>
            <person name="Fulton L."/>
            <person name="Fulton B."/>
            <person name="Courtney L."/>
            <person name="Fronick C."/>
            <person name="Harrison M."/>
            <person name="Strong C."/>
            <person name="Farmer C."/>
            <person name="Delahaunty K."/>
            <person name="Markovic C."/>
            <person name="Hall O."/>
            <person name="Minx P."/>
            <person name="Tomlinson C."/>
            <person name="Mitreva M."/>
            <person name="Nelson J."/>
            <person name="Hou S."/>
            <person name="Wollam A."/>
            <person name="Pepin K.H."/>
            <person name="Johnson M."/>
            <person name="Bhonagiri V."/>
            <person name="Nash W.E."/>
            <person name="Warren W."/>
            <person name="Chinwalla A."/>
            <person name="Mardis E.R."/>
            <person name="Wilson R.K."/>
        </authorList>
    </citation>
    <scope>NUCLEOTIDE SEQUENCE [LARGE SCALE GENOMIC DNA]</scope>
    <source>
        <strain evidence="6">DSM 20544</strain>
    </source>
</reference>
<feature type="domain" description="Type I restriction modification DNA specificity" evidence="5">
    <location>
        <begin position="318"/>
        <end position="479"/>
    </location>
</feature>
<dbReference type="EMBL" id="ABWK02000012">
    <property type="protein sequence ID" value="EEX69014.1"/>
    <property type="molecule type" value="Genomic_DNA"/>
</dbReference>
<dbReference type="PANTHER" id="PTHR43140:SF1">
    <property type="entry name" value="TYPE I RESTRICTION ENZYME ECOKI SPECIFICITY SUBUNIT"/>
    <property type="match status" value="1"/>
</dbReference>
<dbReference type="CDD" id="cd17246">
    <property type="entry name" value="RMtype1_S_SonII-TRD2-CR2_like"/>
    <property type="match status" value="1"/>
</dbReference>
<protein>
    <submittedName>
        <fullName evidence="6">Type I restriction modification DNA specificity domain protein</fullName>
    </submittedName>
</protein>
<organism evidence="6 7">
    <name type="scientific">Mitsuokella multacida DSM 20544</name>
    <dbReference type="NCBI Taxonomy" id="500635"/>
    <lineage>
        <taxon>Bacteria</taxon>
        <taxon>Bacillati</taxon>
        <taxon>Bacillota</taxon>
        <taxon>Negativicutes</taxon>
        <taxon>Selenomonadales</taxon>
        <taxon>Selenomonadaceae</taxon>
        <taxon>Mitsuokella</taxon>
    </lineage>
</organism>
<dbReference type="eggNOG" id="COG0732">
    <property type="taxonomic scope" value="Bacteria"/>
</dbReference>
<sequence length="489" mass="55259">MNAQDLKNSILQRAIEGKLVPQRKEEGTAKELLAEIRAEKARLIKEKKIKKQRKLIPISMDDLPFDIPENWVWTRLEEILLSLTDGTHKTPVYKNEGIPFLSVKNISNHKIDFSNIKYISIDEHKKLCERCYPKKGDILLSKVGTTGIPVIIDTEKEFSIFVSVALLKFSSSIDAKYLLFLLESPLVQEQCRTHTRGIGNKNWVLTDIANTIVPLPPLAEQHRIVAKIEELQPDIDAYDKAQTKLQSIEQSFPDAMKKSLLQYAIEGKLVPQRKEEGTAKDLLAKIRAEKARLVKEKKIKKSKPLPAITDDEKPFDIPDSWEWVRLGELGEWCSGATPSRQHPEYFGGKIPWLKTGDLNDGYIKEVPEYITDDGFKNSSTKINPIGSVLIAMYGATIGKLGILKIPATTNQACCACELVHEMYNKYLFYFLFANRKYFIKKGAGGAQPNISKAKITNTVMPLPPLAEQYRIVAKLEELLPLCQQLASQS</sequence>
<evidence type="ECO:0000313" key="6">
    <source>
        <dbReference type="EMBL" id="EEX69014.1"/>
    </source>
</evidence>
<evidence type="ECO:0000313" key="7">
    <source>
        <dbReference type="Proteomes" id="UP000003671"/>
    </source>
</evidence>
<dbReference type="RefSeq" id="WP_005840499.1">
    <property type="nucleotide sequence ID" value="NZ_GG697141.2"/>
</dbReference>
<dbReference type="Gene3D" id="3.90.220.20">
    <property type="entry name" value="DNA methylase specificity domains"/>
    <property type="match status" value="2"/>
</dbReference>
<comment type="subunit">
    <text evidence="4">The methyltransferase is composed of M and S polypeptides.</text>
</comment>
<dbReference type="GO" id="GO:0003677">
    <property type="term" value="F:DNA binding"/>
    <property type="evidence" value="ECO:0007669"/>
    <property type="project" value="UniProtKB-KW"/>
</dbReference>
<comment type="caution">
    <text evidence="6">The sequence shown here is derived from an EMBL/GenBank/DDBJ whole genome shotgun (WGS) entry which is preliminary data.</text>
</comment>
<keyword evidence="3" id="KW-0238">DNA-binding</keyword>
<evidence type="ECO:0000256" key="2">
    <source>
        <dbReference type="ARBA" id="ARBA00022747"/>
    </source>
</evidence>
<comment type="similarity">
    <text evidence="1">Belongs to the type-I restriction system S methylase family.</text>
</comment>
<dbReference type="GO" id="GO:0009307">
    <property type="term" value="P:DNA restriction-modification system"/>
    <property type="evidence" value="ECO:0007669"/>
    <property type="project" value="UniProtKB-KW"/>
</dbReference>
<proteinExistence type="inferred from homology"/>
<evidence type="ECO:0000256" key="4">
    <source>
        <dbReference type="ARBA" id="ARBA00038652"/>
    </source>
</evidence>
<dbReference type="PATRIC" id="fig|500635.8.peg.460"/>
<dbReference type="HOGENOM" id="CLU_021095_10_4_9"/>
<keyword evidence="2" id="KW-0680">Restriction system</keyword>
<dbReference type="GeneID" id="93482556"/>
<keyword evidence="7" id="KW-1185">Reference proteome</keyword>
<dbReference type="InterPro" id="IPR051212">
    <property type="entry name" value="Type-I_RE_S_subunit"/>
</dbReference>
<dbReference type="STRING" id="500635.MITSMUL_04084"/>
<dbReference type="InterPro" id="IPR044946">
    <property type="entry name" value="Restrct_endonuc_typeI_TRD_sf"/>
</dbReference>
<dbReference type="Pfam" id="PF01420">
    <property type="entry name" value="Methylase_S"/>
    <property type="match status" value="2"/>
</dbReference>
<evidence type="ECO:0000259" key="5">
    <source>
        <dbReference type="Pfam" id="PF01420"/>
    </source>
</evidence>
<dbReference type="InterPro" id="IPR000055">
    <property type="entry name" value="Restrct_endonuc_typeI_TRD"/>
</dbReference>
<evidence type="ECO:0000256" key="3">
    <source>
        <dbReference type="ARBA" id="ARBA00023125"/>
    </source>
</evidence>
<accession>C9KLK0</accession>
<dbReference type="SUPFAM" id="SSF116734">
    <property type="entry name" value="DNA methylase specificity domain"/>
    <property type="match status" value="2"/>
</dbReference>
<dbReference type="Proteomes" id="UP000003671">
    <property type="component" value="Unassembled WGS sequence"/>
</dbReference>
<evidence type="ECO:0000256" key="1">
    <source>
        <dbReference type="ARBA" id="ARBA00010923"/>
    </source>
</evidence>
<feature type="domain" description="Type I restriction modification DNA specificity" evidence="5">
    <location>
        <begin position="68"/>
        <end position="233"/>
    </location>
</feature>
<dbReference type="PANTHER" id="PTHR43140">
    <property type="entry name" value="TYPE-1 RESTRICTION ENZYME ECOKI SPECIFICITY PROTEIN"/>
    <property type="match status" value="1"/>
</dbReference>